<dbReference type="Proteomes" id="UP001501153">
    <property type="component" value="Unassembled WGS sequence"/>
</dbReference>
<protein>
    <recommendedName>
        <fullName evidence="3">Carboxypeptidase-like regulatory domain-containing protein</fullName>
    </recommendedName>
</protein>
<evidence type="ECO:0008006" key="3">
    <source>
        <dbReference type="Google" id="ProtNLM"/>
    </source>
</evidence>
<dbReference type="Pfam" id="PF13715">
    <property type="entry name" value="CarbopepD_reg_2"/>
    <property type="match status" value="1"/>
</dbReference>
<name>A0ABP8HYT7_9BACT</name>
<organism evidence="1 2">
    <name type="scientific">Hymenobacter saemangeumensis</name>
    <dbReference type="NCBI Taxonomy" id="1084522"/>
    <lineage>
        <taxon>Bacteria</taxon>
        <taxon>Pseudomonadati</taxon>
        <taxon>Bacteroidota</taxon>
        <taxon>Cytophagia</taxon>
        <taxon>Cytophagales</taxon>
        <taxon>Hymenobacteraceae</taxon>
        <taxon>Hymenobacter</taxon>
    </lineage>
</organism>
<proteinExistence type="predicted"/>
<evidence type="ECO:0000313" key="1">
    <source>
        <dbReference type="EMBL" id="GAA4347602.1"/>
    </source>
</evidence>
<evidence type="ECO:0000313" key="2">
    <source>
        <dbReference type="Proteomes" id="UP001501153"/>
    </source>
</evidence>
<reference evidence="2" key="1">
    <citation type="journal article" date="2019" name="Int. J. Syst. Evol. Microbiol.">
        <title>The Global Catalogue of Microorganisms (GCM) 10K type strain sequencing project: providing services to taxonomists for standard genome sequencing and annotation.</title>
        <authorList>
            <consortium name="The Broad Institute Genomics Platform"/>
            <consortium name="The Broad Institute Genome Sequencing Center for Infectious Disease"/>
            <person name="Wu L."/>
            <person name="Ma J."/>
        </authorList>
    </citation>
    <scope>NUCLEOTIDE SEQUENCE [LARGE SCALE GENOMIC DNA]</scope>
    <source>
        <strain evidence="2">JCM 17923</strain>
    </source>
</reference>
<dbReference type="EMBL" id="BAABGZ010000008">
    <property type="protein sequence ID" value="GAA4347602.1"/>
    <property type="molecule type" value="Genomic_DNA"/>
</dbReference>
<comment type="caution">
    <text evidence="1">The sequence shown here is derived from an EMBL/GenBank/DDBJ whole genome shotgun (WGS) entry which is preliminary data.</text>
</comment>
<accession>A0ABP8HYT7</accession>
<gene>
    <name evidence="1" type="ORF">GCM10023185_02770</name>
</gene>
<dbReference type="SUPFAM" id="SSF49464">
    <property type="entry name" value="Carboxypeptidase regulatory domain-like"/>
    <property type="match status" value="1"/>
</dbReference>
<dbReference type="RefSeq" id="WP_345233125.1">
    <property type="nucleotide sequence ID" value="NZ_BAABGZ010000008.1"/>
</dbReference>
<keyword evidence="2" id="KW-1185">Reference proteome</keyword>
<dbReference type="InterPro" id="IPR008969">
    <property type="entry name" value="CarboxyPept-like_regulatory"/>
</dbReference>
<sequence length="263" mass="29269">MRRSLTIAIPQPCHESWAAMTPTAQGRHCAACQKTVVDFSRMSDAEVLAYLSKAGQGSTCGRFAENQLQRPLQPLALAPAQRWRTWAATLAALLGLRELLSLDARAQQVPVEQTARKPIDMKRNWREQEARPVERISVIRGQVVEGTQSLPGVTVLIPGTQVGISTGLDGCFELILPAEYQNQDSVSLEFKYIGYASQLRTTPLTIGEQVLRVELHADVKGELAGEIVIIGAWGYRAMPPAPWRPRALYGWAKYWVTRPFRSY</sequence>